<evidence type="ECO:0000256" key="1">
    <source>
        <dbReference type="SAM" id="MobiDB-lite"/>
    </source>
</evidence>
<comment type="caution">
    <text evidence="2">The sequence shown here is derived from an EMBL/GenBank/DDBJ whole genome shotgun (WGS) entry which is preliminary data.</text>
</comment>
<proteinExistence type="predicted"/>
<reference evidence="2 3" key="1">
    <citation type="submission" date="2020-10" db="EMBL/GenBank/DDBJ databases">
        <title>Identification of Nocardia species via Next-generation sequencing and recognition of intraspecies genetic diversity.</title>
        <authorList>
            <person name="Li P."/>
            <person name="Li P."/>
            <person name="Lu B."/>
        </authorList>
    </citation>
    <scope>NUCLEOTIDE SEQUENCE [LARGE SCALE GENOMIC DNA]</scope>
    <source>
        <strain evidence="2 3">BJ06-0143</strain>
    </source>
</reference>
<evidence type="ECO:0000313" key="3">
    <source>
        <dbReference type="Proteomes" id="UP000707731"/>
    </source>
</evidence>
<feature type="compositionally biased region" description="Basic and acidic residues" evidence="1">
    <location>
        <begin position="107"/>
        <end position="128"/>
    </location>
</feature>
<organism evidence="2 3">
    <name type="scientific">Nocardia higoensis</name>
    <dbReference type="NCBI Taxonomy" id="228599"/>
    <lineage>
        <taxon>Bacteria</taxon>
        <taxon>Bacillati</taxon>
        <taxon>Actinomycetota</taxon>
        <taxon>Actinomycetes</taxon>
        <taxon>Mycobacteriales</taxon>
        <taxon>Nocardiaceae</taxon>
        <taxon>Nocardia</taxon>
    </lineage>
</organism>
<name>A0ABS0DI70_9NOCA</name>
<dbReference type="Proteomes" id="UP000707731">
    <property type="component" value="Unassembled WGS sequence"/>
</dbReference>
<dbReference type="RefSeq" id="WP_195005001.1">
    <property type="nucleotide sequence ID" value="NZ_JADLQN010000010.1"/>
</dbReference>
<evidence type="ECO:0000313" key="2">
    <source>
        <dbReference type="EMBL" id="MBF6358162.1"/>
    </source>
</evidence>
<accession>A0ABS0DI70</accession>
<sequence length="128" mass="14065">MACITPAHQEARKECERVPLLAHGMNPEIGAIHWAITLKGRLDSAAQHIDDATAAIVDAIGDDWQRGADTKPNLLDGIAALRKALDDERAAHEITAARLELTGRGVIAERENARRERETRTQQENASR</sequence>
<gene>
    <name evidence="2" type="ORF">IU449_27065</name>
</gene>
<keyword evidence="3" id="KW-1185">Reference proteome</keyword>
<dbReference type="EMBL" id="JADLQN010000010">
    <property type="protein sequence ID" value="MBF6358162.1"/>
    <property type="molecule type" value="Genomic_DNA"/>
</dbReference>
<feature type="region of interest" description="Disordered" evidence="1">
    <location>
        <begin position="105"/>
        <end position="128"/>
    </location>
</feature>
<protein>
    <submittedName>
        <fullName evidence="2">Uncharacterized protein</fullName>
    </submittedName>
</protein>